<dbReference type="Pfam" id="PF13432">
    <property type="entry name" value="TPR_16"/>
    <property type="match status" value="1"/>
</dbReference>
<name>A0ABS0IBB8_9BACT</name>
<gene>
    <name evidence="4" type="ORF">I2H31_24375</name>
</gene>
<evidence type="ECO:0000256" key="1">
    <source>
        <dbReference type="ARBA" id="ARBA00022737"/>
    </source>
</evidence>
<sequence>MFEALELFQHPDFKNKILPIIAPNAGIHSGLGKIKYVRYWEEKISELNQEIKSLGNVSNIQSISEELHHFTRIRNSFSDFAGILSDMRAATWPEIRGNQYKEIFEHIGFSAEDTGIKAECLQILDIKDKEEKELQLYRLYAKYPRNYTVLYGLVSTLHQAGEFKKAKSHLLEIMKIYQEEWISYFILGDIEMNLENYEEALILFNKALAIRPDSYETHYSLAQYYNQVEDASKMREHLERALEIAPDSTNSPGLLSQLSILLNNQFNDLNGACAMLEQAIKLEPNNDKLYYNLGFLLLQSGDNAKYDQARENYEHALAINPKQVQAQRDLGYLFYMHFKDYDKALEHYTSALILEPNNPITHMNISNIYRLDPRSYKEALFHVQQAERLAPEDYTIQLSFGHLLMKQLKNYPVARTKFEKAINLEPSSAQAHFDLAFLLCSIGPIKEEEVAREHYLIACGLSQQYKTTKNDALFGID</sequence>
<accession>A0ABS0IBB8</accession>
<dbReference type="InterPro" id="IPR011990">
    <property type="entry name" value="TPR-like_helical_dom_sf"/>
</dbReference>
<evidence type="ECO:0000256" key="2">
    <source>
        <dbReference type="ARBA" id="ARBA00022803"/>
    </source>
</evidence>
<dbReference type="Pfam" id="PF07719">
    <property type="entry name" value="TPR_2"/>
    <property type="match status" value="1"/>
</dbReference>
<evidence type="ECO:0000256" key="3">
    <source>
        <dbReference type="PROSITE-ProRule" id="PRU00339"/>
    </source>
</evidence>
<dbReference type="Pfam" id="PF13414">
    <property type="entry name" value="TPR_11"/>
    <property type="match status" value="1"/>
</dbReference>
<dbReference type="InterPro" id="IPR019734">
    <property type="entry name" value="TPR_rpt"/>
</dbReference>
<dbReference type="RefSeq" id="WP_196295680.1">
    <property type="nucleotide sequence ID" value="NZ_JADQDM010000026.1"/>
</dbReference>
<dbReference type="EMBL" id="JADQDM010000026">
    <property type="protein sequence ID" value="MBF9224261.1"/>
    <property type="molecule type" value="Genomic_DNA"/>
</dbReference>
<feature type="repeat" description="TPR" evidence="3">
    <location>
        <begin position="215"/>
        <end position="248"/>
    </location>
</feature>
<dbReference type="Pfam" id="PF13181">
    <property type="entry name" value="TPR_8"/>
    <property type="match status" value="1"/>
</dbReference>
<dbReference type="Proteomes" id="UP000618931">
    <property type="component" value="Unassembled WGS sequence"/>
</dbReference>
<reference evidence="4 5" key="1">
    <citation type="submission" date="2020-11" db="EMBL/GenBank/DDBJ databases">
        <authorList>
            <person name="Kim M.K."/>
        </authorList>
    </citation>
    <scope>NUCLEOTIDE SEQUENCE [LARGE SCALE GENOMIC DNA]</scope>
    <source>
        <strain evidence="4 5">BT662</strain>
    </source>
</reference>
<dbReference type="InterPro" id="IPR013105">
    <property type="entry name" value="TPR_2"/>
</dbReference>
<evidence type="ECO:0000313" key="5">
    <source>
        <dbReference type="Proteomes" id="UP000618931"/>
    </source>
</evidence>
<dbReference type="PANTHER" id="PTHR44186:SF1">
    <property type="entry name" value="BARDET-BIEDL SYNDROME 4 PROTEIN"/>
    <property type="match status" value="1"/>
</dbReference>
<evidence type="ECO:0000313" key="4">
    <source>
        <dbReference type="EMBL" id="MBF9224261.1"/>
    </source>
</evidence>
<protein>
    <submittedName>
        <fullName evidence="4">Tetratricopeptide repeat protein</fullName>
    </submittedName>
</protein>
<keyword evidence="1" id="KW-0677">Repeat</keyword>
<comment type="caution">
    <text evidence="4">The sequence shown here is derived from an EMBL/GenBank/DDBJ whole genome shotgun (WGS) entry which is preliminary data.</text>
</comment>
<dbReference type="SMART" id="SM00028">
    <property type="entry name" value="TPR"/>
    <property type="match status" value="7"/>
</dbReference>
<keyword evidence="2 3" id="KW-0802">TPR repeat</keyword>
<proteinExistence type="predicted"/>
<organism evidence="4 5">
    <name type="scientific">Hymenobacter ruricola</name>
    <dbReference type="NCBI Taxonomy" id="2791023"/>
    <lineage>
        <taxon>Bacteria</taxon>
        <taxon>Pseudomonadati</taxon>
        <taxon>Bacteroidota</taxon>
        <taxon>Cytophagia</taxon>
        <taxon>Cytophagales</taxon>
        <taxon>Hymenobacteraceae</taxon>
        <taxon>Hymenobacter</taxon>
    </lineage>
</organism>
<dbReference type="Gene3D" id="1.25.40.10">
    <property type="entry name" value="Tetratricopeptide repeat domain"/>
    <property type="match status" value="3"/>
</dbReference>
<dbReference type="PROSITE" id="PS50005">
    <property type="entry name" value="TPR"/>
    <property type="match status" value="2"/>
</dbReference>
<keyword evidence="5" id="KW-1185">Reference proteome</keyword>
<dbReference type="SUPFAM" id="SSF48452">
    <property type="entry name" value="TPR-like"/>
    <property type="match status" value="1"/>
</dbReference>
<dbReference type="PANTHER" id="PTHR44186">
    <property type="match status" value="1"/>
</dbReference>
<feature type="repeat" description="TPR" evidence="3">
    <location>
        <begin position="181"/>
        <end position="214"/>
    </location>
</feature>